<feature type="domain" description="DUF6879" evidence="1">
    <location>
        <begin position="6"/>
        <end position="167"/>
    </location>
</feature>
<name>A0ABZ1TZQ0_9ACTN</name>
<evidence type="ECO:0000313" key="3">
    <source>
        <dbReference type="Proteomes" id="UP001432222"/>
    </source>
</evidence>
<accession>A0ABZ1TZQ0</accession>
<gene>
    <name evidence="2" type="ORF">OHA16_13155</name>
</gene>
<evidence type="ECO:0000259" key="1">
    <source>
        <dbReference type="Pfam" id="PF21806"/>
    </source>
</evidence>
<dbReference type="Proteomes" id="UP001432222">
    <property type="component" value="Chromosome"/>
</dbReference>
<sequence length="172" mass="20165">MLLDGEDWQSFLRDFERSAFRLEVHQVYTMPFEAETVAGFLAGDPVPEGFNSEWHNRIRDHRTAGRTMTRAKLVRLPLTDYSRYLFEWCIPGNVAAGEDYRIVDVTTQDLDLPDQDFWLFDESVVVHMNYRPDGTQINRTLIENPDISKYLRWRDLAISESVPFAEWNSART</sequence>
<dbReference type="InterPro" id="IPR049244">
    <property type="entry name" value="DUF6879"/>
</dbReference>
<dbReference type="Pfam" id="PF21806">
    <property type="entry name" value="DUF6879"/>
    <property type="match status" value="1"/>
</dbReference>
<protein>
    <recommendedName>
        <fullName evidence="1">DUF6879 domain-containing protein</fullName>
    </recommendedName>
</protein>
<keyword evidence="3" id="KW-1185">Reference proteome</keyword>
<reference evidence="2" key="1">
    <citation type="submission" date="2022-10" db="EMBL/GenBank/DDBJ databases">
        <title>The complete genomes of actinobacterial strains from the NBC collection.</title>
        <authorList>
            <person name="Joergensen T.S."/>
            <person name="Alvarez Arevalo M."/>
            <person name="Sterndorff E.B."/>
            <person name="Faurdal D."/>
            <person name="Vuksanovic O."/>
            <person name="Mourched A.-S."/>
            <person name="Charusanti P."/>
            <person name="Shaw S."/>
            <person name="Blin K."/>
            <person name="Weber T."/>
        </authorList>
    </citation>
    <scope>NUCLEOTIDE SEQUENCE</scope>
    <source>
        <strain evidence="2">NBC_00222</strain>
    </source>
</reference>
<dbReference type="RefSeq" id="WP_266313299.1">
    <property type="nucleotide sequence ID" value="NZ_CP108110.1"/>
</dbReference>
<organism evidence="2 3">
    <name type="scientific">Kitasatospora purpeofusca</name>
    <dbReference type="NCBI Taxonomy" id="67352"/>
    <lineage>
        <taxon>Bacteria</taxon>
        <taxon>Bacillati</taxon>
        <taxon>Actinomycetota</taxon>
        <taxon>Actinomycetes</taxon>
        <taxon>Kitasatosporales</taxon>
        <taxon>Streptomycetaceae</taxon>
        <taxon>Kitasatospora</taxon>
    </lineage>
</organism>
<proteinExistence type="predicted"/>
<dbReference type="EMBL" id="CP108110">
    <property type="protein sequence ID" value="WUQ83835.1"/>
    <property type="molecule type" value="Genomic_DNA"/>
</dbReference>
<evidence type="ECO:0000313" key="2">
    <source>
        <dbReference type="EMBL" id="WUQ83835.1"/>
    </source>
</evidence>